<evidence type="ECO:0000259" key="1">
    <source>
        <dbReference type="Pfam" id="PF00326"/>
    </source>
</evidence>
<dbReference type="InterPro" id="IPR052920">
    <property type="entry name" value="DNA-binding_regulatory"/>
</dbReference>
<feature type="domain" description="Peptidase S9 prolyl oligopeptidase catalytic" evidence="1">
    <location>
        <begin position="141"/>
        <end position="315"/>
    </location>
</feature>
<keyword evidence="2" id="KW-0378">Hydrolase</keyword>
<protein>
    <submittedName>
        <fullName evidence="2">Alpha/beta hydrolase</fullName>
    </submittedName>
</protein>
<dbReference type="PANTHER" id="PTHR43358">
    <property type="entry name" value="ALPHA/BETA-HYDROLASE"/>
    <property type="match status" value="1"/>
</dbReference>
<evidence type="ECO:0000313" key="2">
    <source>
        <dbReference type="EMBL" id="MBW4769093.1"/>
    </source>
</evidence>
<dbReference type="EMBL" id="JAHXCT010000003">
    <property type="protein sequence ID" value="MBW4769093.1"/>
    <property type="molecule type" value="Genomic_DNA"/>
</dbReference>
<dbReference type="GO" id="GO:0016787">
    <property type="term" value="F:hydrolase activity"/>
    <property type="evidence" value="ECO:0007669"/>
    <property type="project" value="UniProtKB-KW"/>
</dbReference>
<accession>A0ABS6YBZ5</accession>
<organism evidence="2 3">
    <name type="scientific">Hoylesella nanceiensis</name>
    <dbReference type="NCBI Taxonomy" id="425941"/>
    <lineage>
        <taxon>Bacteria</taxon>
        <taxon>Pseudomonadati</taxon>
        <taxon>Bacteroidota</taxon>
        <taxon>Bacteroidia</taxon>
        <taxon>Bacteroidales</taxon>
        <taxon>Prevotellaceae</taxon>
        <taxon>Hoylesella</taxon>
    </lineage>
</organism>
<dbReference type="InterPro" id="IPR001375">
    <property type="entry name" value="Peptidase_S9_cat"/>
</dbReference>
<dbReference type="PANTHER" id="PTHR43358:SF4">
    <property type="entry name" value="ALPHA_BETA HYDROLASE FOLD-1 DOMAIN-CONTAINING PROTEIN"/>
    <property type="match status" value="1"/>
</dbReference>
<sequence>MKKPLKRITIAGVSVLLLLLVAGSFFMTTYALKANSNRVEQQEDTWRIMSERYPDLKWWFDSVRQHRVLNDTTIEMPSKYRAHAYYMRAPKPTTNTAIVVHGYKENALKMLHLAKMYSDWGYNVLLPDLYAHGLSEGEYIQMGWKDRLDVMRWSEVANDLFRSSTANSQQVLHGVSMGAATVMCVSGETTPSYVRCFVEDCGYTDVWSEFKSELKNQFSLPAFPLLYTSSWLTDLRWGWNFKEASPLEAVKRSTKPMLFIHGGNDSFVPTPMVYELYKAKKGVKKLLVVPNATHARSFAVANNDYKNTVKQFIEEQN</sequence>
<dbReference type="Proteomes" id="UP000788426">
    <property type="component" value="Unassembled WGS sequence"/>
</dbReference>
<name>A0ABS6YBZ5_9BACT</name>
<reference evidence="2 3" key="1">
    <citation type="submission" date="2021-07" db="EMBL/GenBank/DDBJ databases">
        <title>Genomic diversity and antimicrobial resistance of Prevotella spp. isolated from chronic lung disease airways.</title>
        <authorList>
            <person name="Webb K.A."/>
            <person name="Olagoke O.S."/>
            <person name="Baird T."/>
            <person name="Neill J."/>
            <person name="Pham A."/>
            <person name="Wells T.J."/>
            <person name="Ramsay K.A."/>
            <person name="Bell S.C."/>
            <person name="Sarovich D.S."/>
            <person name="Price E.P."/>
        </authorList>
    </citation>
    <scope>NUCLEOTIDE SEQUENCE [LARGE SCALE GENOMIC DNA]</scope>
    <source>
        <strain evidence="2 3">SCHI0011.S.12</strain>
    </source>
</reference>
<comment type="caution">
    <text evidence="2">The sequence shown here is derived from an EMBL/GenBank/DDBJ whole genome shotgun (WGS) entry which is preliminary data.</text>
</comment>
<evidence type="ECO:0000313" key="3">
    <source>
        <dbReference type="Proteomes" id="UP000788426"/>
    </source>
</evidence>
<proteinExistence type="predicted"/>
<keyword evidence="3" id="KW-1185">Reference proteome</keyword>
<dbReference type="Pfam" id="PF00326">
    <property type="entry name" value="Peptidase_S9"/>
    <property type="match status" value="1"/>
</dbReference>
<dbReference type="RefSeq" id="WP_219480623.1">
    <property type="nucleotide sequence ID" value="NZ_JAHXCT010000003.1"/>
</dbReference>
<gene>
    <name evidence="2" type="ORF">KZO38_04880</name>
</gene>